<dbReference type="SUPFAM" id="SSF53756">
    <property type="entry name" value="UDP-Glycosyltransferase/glycogen phosphorylase"/>
    <property type="match status" value="1"/>
</dbReference>
<dbReference type="GO" id="GO:0016740">
    <property type="term" value="F:transferase activity"/>
    <property type="evidence" value="ECO:0007669"/>
    <property type="project" value="UniProtKB-KW"/>
</dbReference>
<gene>
    <name evidence="1" type="ORF">BANG_02829</name>
</gene>
<dbReference type="EMBL" id="EQ999575">
    <property type="protein sequence ID" value="EEY03098.1"/>
    <property type="molecule type" value="Genomic_DNA"/>
</dbReference>
<organism evidence="1 2">
    <name type="scientific">Brucella neotomae 5K33</name>
    <dbReference type="NCBI Taxonomy" id="520456"/>
    <lineage>
        <taxon>Bacteria</taxon>
        <taxon>Pseudomonadati</taxon>
        <taxon>Pseudomonadota</taxon>
        <taxon>Alphaproteobacteria</taxon>
        <taxon>Hyphomicrobiales</taxon>
        <taxon>Brucellaceae</taxon>
        <taxon>Brucella/Ochrobactrum group</taxon>
        <taxon>Brucella</taxon>
    </lineage>
</organism>
<reference evidence="1 2" key="1">
    <citation type="submission" date="2009-01" db="EMBL/GenBank/DDBJ databases">
        <title>The Genome Sequence of Brucella neotomae 5K33.</title>
        <authorList>
            <consortium name="The Broad Institute Genome Sequencing Platform"/>
            <person name="Ward D."/>
            <person name="Young S.K."/>
            <person name="Kodira C.D."/>
            <person name="Zeng Q."/>
            <person name="Koehrsen M."/>
            <person name="Alvarado L."/>
            <person name="Berlin A."/>
            <person name="Borenstein D."/>
            <person name="Chen Z."/>
            <person name="Engels R."/>
            <person name="Freedman E."/>
            <person name="Gellesch M."/>
            <person name="Goldberg J."/>
            <person name="Griggs A."/>
            <person name="Gujja S."/>
            <person name="Heiman D."/>
            <person name="Hepburn T."/>
            <person name="Howarth C."/>
            <person name="Jen D."/>
            <person name="Larson L."/>
            <person name="Lewis B."/>
            <person name="Mehta T."/>
            <person name="Park D."/>
            <person name="Pearson M."/>
            <person name="Roberts A."/>
            <person name="Saif S."/>
            <person name="Shea T."/>
            <person name="Shenoy N."/>
            <person name="Sisk P."/>
            <person name="Stolte C."/>
            <person name="Sykes S."/>
            <person name="Walk T."/>
            <person name="White J."/>
            <person name="Yandava C."/>
            <person name="Whatmore A.M."/>
            <person name="Perrett L.L."/>
            <person name="O'Callaghan D."/>
            <person name="Nusbaum C."/>
            <person name="Galagan J."/>
            <person name="Birren B."/>
        </authorList>
    </citation>
    <scope>NUCLEOTIDE SEQUENCE [LARGE SCALE GENOMIC DNA]</scope>
    <source>
        <strain evidence="1 2">5K33</strain>
    </source>
</reference>
<evidence type="ECO:0000313" key="2">
    <source>
        <dbReference type="Proteomes" id="UP000005727"/>
    </source>
</evidence>
<keyword evidence="1" id="KW-0808">Transferase</keyword>
<protein>
    <submittedName>
        <fullName evidence="1">Mannosyl transferase</fullName>
    </submittedName>
</protein>
<accession>A0A7U8PVD1</accession>
<keyword evidence="2" id="KW-1185">Reference proteome</keyword>
<name>A0A7U8PVD1_BRUNE</name>
<sequence>MQSFRLLFVTSLVPHAIAATGYEVANAAVIDGLRRAGADVTVFGFTWPGHRAAEDPDTIVLGEVEVRTENAGLKRKVCWVLKSFLTGLTVSSAKLRVIPEQKLRETIRQLGEFDAYVLNGVTLAGAFVDVFKDKPCLFVAHNVEHRSAEENAQNAGGIQKFLFQREAGILKGLETRLCQQASFVFTFAQDDGPALGLDQDHFATLPLVTPGGHANRARSAC</sequence>
<dbReference type="Proteomes" id="UP000005727">
    <property type="component" value="Unassembled WGS sequence"/>
</dbReference>
<evidence type="ECO:0000313" key="1">
    <source>
        <dbReference type="EMBL" id="EEY03098.1"/>
    </source>
</evidence>
<proteinExistence type="predicted"/>
<dbReference type="AlphaFoldDB" id="A0A7U8PVD1"/>